<organism evidence="2 3">
    <name type="scientific">Ficus carica</name>
    <name type="common">Common fig</name>
    <dbReference type="NCBI Taxonomy" id="3494"/>
    <lineage>
        <taxon>Eukaryota</taxon>
        <taxon>Viridiplantae</taxon>
        <taxon>Streptophyta</taxon>
        <taxon>Embryophyta</taxon>
        <taxon>Tracheophyta</taxon>
        <taxon>Spermatophyta</taxon>
        <taxon>Magnoliopsida</taxon>
        <taxon>eudicotyledons</taxon>
        <taxon>Gunneridae</taxon>
        <taxon>Pentapetalae</taxon>
        <taxon>rosids</taxon>
        <taxon>fabids</taxon>
        <taxon>Rosales</taxon>
        <taxon>Moraceae</taxon>
        <taxon>Ficeae</taxon>
        <taxon>Ficus</taxon>
    </lineage>
</organism>
<gene>
    <name evidence="2" type="ORF">TIFTF001_040071</name>
</gene>
<evidence type="ECO:0000313" key="2">
    <source>
        <dbReference type="EMBL" id="GMN21612.1"/>
    </source>
</evidence>
<name>A0AA88CM21_FICCA</name>
<keyword evidence="1" id="KW-0732">Signal</keyword>
<feature type="chain" id="PRO_5041671202" evidence="1">
    <location>
        <begin position="18"/>
        <end position="88"/>
    </location>
</feature>
<dbReference type="EMBL" id="BTGU01001325">
    <property type="protein sequence ID" value="GMN21612.1"/>
    <property type="molecule type" value="Genomic_DNA"/>
</dbReference>
<protein>
    <submittedName>
        <fullName evidence="2">Uncharacterized protein</fullName>
    </submittedName>
</protein>
<keyword evidence="3" id="KW-1185">Reference proteome</keyword>
<reference evidence="2" key="1">
    <citation type="submission" date="2023-07" db="EMBL/GenBank/DDBJ databases">
        <title>draft genome sequence of fig (Ficus carica).</title>
        <authorList>
            <person name="Takahashi T."/>
            <person name="Nishimura K."/>
        </authorList>
    </citation>
    <scope>NUCLEOTIDE SEQUENCE</scope>
</reference>
<dbReference type="Proteomes" id="UP001187192">
    <property type="component" value="Unassembled WGS sequence"/>
</dbReference>
<evidence type="ECO:0000256" key="1">
    <source>
        <dbReference type="SAM" id="SignalP"/>
    </source>
</evidence>
<feature type="signal peptide" evidence="1">
    <location>
        <begin position="1"/>
        <end position="17"/>
    </location>
</feature>
<comment type="caution">
    <text evidence="2">The sequence shown here is derived from an EMBL/GenBank/DDBJ whole genome shotgun (WGS) entry which is preliminary data.</text>
</comment>
<dbReference type="AlphaFoldDB" id="A0AA88CM21"/>
<sequence length="88" mass="9384">MLNGLVHGLSWIGVATSTTPWLCATVNNLPAMLDARLWRDGIADCEIWVGHRHGFWKYVIGTSAAAAATTMAGKGDQRFGGIDGNRVG</sequence>
<accession>A0AA88CM21</accession>
<evidence type="ECO:0000313" key="3">
    <source>
        <dbReference type="Proteomes" id="UP001187192"/>
    </source>
</evidence>
<proteinExistence type="predicted"/>